<comment type="caution">
    <text evidence="2">The sequence shown here is derived from an EMBL/GenBank/DDBJ whole genome shotgun (WGS) entry which is preliminary data.</text>
</comment>
<dbReference type="AlphaFoldDB" id="A0A9P7K8G5"/>
<name>A0A9P7K8G5_9AGAR</name>
<evidence type="ECO:0000256" key="1">
    <source>
        <dbReference type="SAM" id="MobiDB-lite"/>
    </source>
</evidence>
<accession>A0A9P7K8G5</accession>
<feature type="region of interest" description="Disordered" evidence="1">
    <location>
        <begin position="230"/>
        <end position="254"/>
    </location>
</feature>
<evidence type="ECO:0000313" key="3">
    <source>
        <dbReference type="Proteomes" id="UP000775547"/>
    </source>
</evidence>
<keyword evidence="3" id="KW-1185">Reference proteome</keyword>
<reference evidence="2" key="1">
    <citation type="submission" date="2020-07" db="EMBL/GenBank/DDBJ databases">
        <authorList>
            <person name="Nieuwenhuis M."/>
            <person name="Van De Peppel L.J.J."/>
        </authorList>
    </citation>
    <scope>NUCLEOTIDE SEQUENCE</scope>
    <source>
        <strain evidence="2">AP01</strain>
        <tissue evidence="2">Mycelium</tissue>
    </source>
</reference>
<evidence type="ECO:0000313" key="2">
    <source>
        <dbReference type="EMBL" id="KAG5642371.1"/>
    </source>
</evidence>
<organism evidence="2 3">
    <name type="scientific">Asterophora parasitica</name>
    <dbReference type="NCBI Taxonomy" id="117018"/>
    <lineage>
        <taxon>Eukaryota</taxon>
        <taxon>Fungi</taxon>
        <taxon>Dikarya</taxon>
        <taxon>Basidiomycota</taxon>
        <taxon>Agaricomycotina</taxon>
        <taxon>Agaricomycetes</taxon>
        <taxon>Agaricomycetidae</taxon>
        <taxon>Agaricales</taxon>
        <taxon>Tricholomatineae</taxon>
        <taxon>Lyophyllaceae</taxon>
        <taxon>Asterophora</taxon>
    </lineage>
</organism>
<feature type="region of interest" description="Disordered" evidence="1">
    <location>
        <begin position="298"/>
        <end position="325"/>
    </location>
</feature>
<gene>
    <name evidence="2" type="ORF">DXG03_002946</name>
</gene>
<reference evidence="2" key="2">
    <citation type="submission" date="2021-10" db="EMBL/GenBank/DDBJ databases">
        <title>Phylogenomics reveals ancestral predisposition of the termite-cultivated fungus Termitomyces towards a domesticated lifestyle.</title>
        <authorList>
            <person name="Auxier B."/>
            <person name="Grum-Grzhimaylo A."/>
            <person name="Cardenas M.E."/>
            <person name="Lodge J.D."/>
            <person name="Laessoe T."/>
            <person name="Pedersen O."/>
            <person name="Smith M.E."/>
            <person name="Kuyper T.W."/>
            <person name="Franco-Molano E.A."/>
            <person name="Baroni T.J."/>
            <person name="Aanen D.K."/>
        </authorList>
    </citation>
    <scope>NUCLEOTIDE SEQUENCE</scope>
    <source>
        <strain evidence="2">AP01</strain>
        <tissue evidence="2">Mycelium</tissue>
    </source>
</reference>
<dbReference type="EMBL" id="JABCKV010000191">
    <property type="protein sequence ID" value="KAG5642371.1"/>
    <property type="molecule type" value="Genomic_DNA"/>
</dbReference>
<proteinExistence type="predicted"/>
<dbReference type="Proteomes" id="UP000775547">
    <property type="component" value="Unassembled WGS sequence"/>
</dbReference>
<protein>
    <submittedName>
        <fullName evidence="2">Uncharacterized protein</fullName>
    </submittedName>
</protein>
<feature type="compositionally biased region" description="Acidic residues" evidence="1">
    <location>
        <begin position="239"/>
        <end position="248"/>
    </location>
</feature>
<sequence length="349" mass="38404">MQNISKNLHSIHLSRSDSDELQKRTIVLPTLSPFSLAPKTPPNSPTLQYDSNLQLKSKLLEELSPLYSTLLTLPLPSSPAHSGPLPSGLFAPSAAGSGLTELYFEGDFQAILLAMPMPQPAPTRLRPRFLNYNEGPPEAYFGDDEDGISDVAGGYCDVMQDCFEWIDGIDFLRLFGLEDGQSVFYNDSEVLQGRCARGNIIGRPIESLTPLDNLQCYTFVDCNDEAQRLSAESHSSDLESNDEEDDSHDDLYNSHLPSRISSSDVLLPRDKSKFVIGSDSDSSDDDSNFDEDAINKKFVIGSNSEGTESDEECDSDVDHNYGGDIEDESIFDDVLHDLVAKYNVDVASP</sequence>